<sequence>MMFTDRDPAPEFFNGKIQKLLKSLTRLDLDKVYRRRTVSRNAVEYKFMTTEQVQQEIENSLRKARKLLQMPPVVQMRDPEYRVLSKDEGLANYTDSDIIFTDISHGLSDFERKIVIRKVDGTLETAPQDVRKRLNQIYFPTEGRKIRTPKMFEPEYLKRCLEEQKYEFILDRLTVQYEPYEKEFHDISSQVYLHVNESKEFHQLRSTRHFGPMAFFLAWHRITDNLLFDTIKRDFLLNGVEIIELQCLLNNVQLPAEALFEQLRRLSGQNERKLTHLSVEGGSNEQSLKRQIESKLGKSEEDLEVDSVCLEILKEFVKSHSQKKAQLELALQTHEEAIREKKRILNGLKTAHGIN</sequence>
<dbReference type="Proteomes" id="UP000092462">
    <property type="component" value="Unassembled WGS sequence"/>
</dbReference>
<protein>
    <submittedName>
        <fullName evidence="1">Uncharacterized protein</fullName>
    </submittedName>
</protein>
<evidence type="ECO:0000313" key="1">
    <source>
        <dbReference type="EnsemblMetazoa" id="PPAI010226-PA"/>
    </source>
</evidence>
<name>A0A1B0DNZ0_PHLPP</name>
<dbReference type="EnsemblMetazoa" id="PPAI010226-RA">
    <property type="protein sequence ID" value="PPAI010226-PA"/>
    <property type="gene ID" value="PPAI010226"/>
</dbReference>
<dbReference type="VEuPathDB" id="VectorBase:PPAPM1_010701"/>
<organism evidence="1 2">
    <name type="scientific">Phlebotomus papatasi</name>
    <name type="common">Sandfly</name>
    <dbReference type="NCBI Taxonomy" id="29031"/>
    <lineage>
        <taxon>Eukaryota</taxon>
        <taxon>Metazoa</taxon>
        <taxon>Ecdysozoa</taxon>
        <taxon>Arthropoda</taxon>
        <taxon>Hexapoda</taxon>
        <taxon>Insecta</taxon>
        <taxon>Pterygota</taxon>
        <taxon>Neoptera</taxon>
        <taxon>Endopterygota</taxon>
        <taxon>Diptera</taxon>
        <taxon>Nematocera</taxon>
        <taxon>Psychodoidea</taxon>
        <taxon>Psychodidae</taxon>
        <taxon>Phlebotomus</taxon>
        <taxon>Phlebotomus</taxon>
    </lineage>
</organism>
<dbReference type="PANTHER" id="PTHR13071:SF4">
    <property type="entry name" value="SMALL RIBOSOMAL SUBUNIT PROTEIN MS22"/>
    <property type="match status" value="1"/>
</dbReference>
<dbReference type="PANTHER" id="PTHR13071">
    <property type="entry name" value="MITOCHONDRIAL 28S RIBOSOMAL PROTEIN S22"/>
    <property type="match status" value="1"/>
</dbReference>
<reference evidence="1" key="1">
    <citation type="submission" date="2022-08" db="UniProtKB">
        <authorList>
            <consortium name="EnsemblMetazoa"/>
        </authorList>
    </citation>
    <scope>IDENTIFICATION</scope>
    <source>
        <strain evidence="1">Israel</strain>
    </source>
</reference>
<dbReference type="Pfam" id="PF10245">
    <property type="entry name" value="MRP-S22"/>
    <property type="match status" value="1"/>
</dbReference>
<proteinExistence type="predicted"/>
<dbReference type="AlphaFoldDB" id="A0A1B0DNZ0"/>
<keyword evidence="2" id="KW-1185">Reference proteome</keyword>
<dbReference type="GO" id="GO:0003735">
    <property type="term" value="F:structural constituent of ribosome"/>
    <property type="evidence" value="ECO:0007669"/>
    <property type="project" value="TreeGrafter"/>
</dbReference>
<accession>A0A1B0DNZ0</accession>
<dbReference type="EMBL" id="AJVK01007866">
    <property type="status" value="NOT_ANNOTATED_CDS"/>
    <property type="molecule type" value="Genomic_DNA"/>
</dbReference>
<dbReference type="VEuPathDB" id="VectorBase:PPAI010226"/>
<dbReference type="InterPro" id="IPR019374">
    <property type="entry name" value="Ribosomal_mS22"/>
</dbReference>
<evidence type="ECO:0000313" key="2">
    <source>
        <dbReference type="Proteomes" id="UP000092462"/>
    </source>
</evidence>
<dbReference type="GO" id="GO:0005763">
    <property type="term" value="C:mitochondrial small ribosomal subunit"/>
    <property type="evidence" value="ECO:0007669"/>
    <property type="project" value="TreeGrafter"/>
</dbReference>